<dbReference type="SMART" id="SM00490">
    <property type="entry name" value="HELICc"/>
    <property type="match status" value="1"/>
</dbReference>
<dbReference type="InterPro" id="IPR052511">
    <property type="entry name" value="ATP-dep_Helicase"/>
</dbReference>
<dbReference type="GO" id="GO:0140097">
    <property type="term" value="F:catalytic activity, acting on DNA"/>
    <property type="evidence" value="ECO:0007669"/>
    <property type="project" value="UniProtKB-ARBA"/>
</dbReference>
<evidence type="ECO:0000256" key="2">
    <source>
        <dbReference type="ARBA" id="ARBA00022840"/>
    </source>
</evidence>
<gene>
    <name evidence="5" type="ORF">ACFR9T_02015</name>
</gene>
<accession>A0ABD6BXF6</accession>
<dbReference type="Proteomes" id="UP001597185">
    <property type="component" value="Unassembled WGS sequence"/>
</dbReference>
<comment type="caution">
    <text evidence="5">The sequence shown here is derived from an EMBL/GenBank/DDBJ whole genome shotgun (WGS) entry which is preliminary data.</text>
</comment>
<evidence type="ECO:0000259" key="4">
    <source>
        <dbReference type="PROSITE" id="PS51194"/>
    </source>
</evidence>
<name>A0ABD6BXF6_9EURY</name>
<dbReference type="SMART" id="SM00487">
    <property type="entry name" value="DEXDc"/>
    <property type="match status" value="1"/>
</dbReference>
<evidence type="ECO:0000313" key="6">
    <source>
        <dbReference type="Proteomes" id="UP001597185"/>
    </source>
</evidence>
<organism evidence="5 6">
    <name type="scientific">Halorubrum laminariae</name>
    <dbReference type="NCBI Taxonomy" id="1433523"/>
    <lineage>
        <taxon>Archaea</taxon>
        <taxon>Methanobacteriati</taxon>
        <taxon>Methanobacteriota</taxon>
        <taxon>Stenosarchaea group</taxon>
        <taxon>Halobacteria</taxon>
        <taxon>Halobacteriales</taxon>
        <taxon>Haloferacaceae</taxon>
        <taxon>Halorubrum</taxon>
    </lineage>
</organism>
<dbReference type="PROSITE" id="PS51192">
    <property type="entry name" value="HELICASE_ATP_BIND_1"/>
    <property type="match status" value="1"/>
</dbReference>
<dbReference type="RefSeq" id="WP_256417210.1">
    <property type="nucleotide sequence ID" value="NZ_JANHDL010000002.1"/>
</dbReference>
<keyword evidence="1" id="KW-0547">Nucleotide-binding</keyword>
<keyword evidence="5" id="KW-0347">Helicase</keyword>
<dbReference type="PROSITE" id="PS51194">
    <property type="entry name" value="HELICASE_CTER"/>
    <property type="match status" value="1"/>
</dbReference>
<keyword evidence="6" id="KW-1185">Reference proteome</keyword>
<proteinExistence type="predicted"/>
<protein>
    <submittedName>
        <fullName evidence="5">DEAD/DEAH box helicase</fullName>
    </submittedName>
</protein>
<feature type="domain" description="Helicase ATP-binding" evidence="3">
    <location>
        <begin position="49"/>
        <end position="234"/>
    </location>
</feature>
<dbReference type="EMBL" id="JBHUDB010000001">
    <property type="protein sequence ID" value="MFD1569375.1"/>
    <property type="molecule type" value="Genomic_DNA"/>
</dbReference>
<sequence length="748" mass="83201">MILPGSNSSDDEDDSRQTQSFELLHESIQRWVWKQGWEALRPIQEQAIPVVLDGSLDVILSAPTASGKTEAAFLPILSHITDRRESSEDPEPGFDVVYLSPLKALINDQYDRLEELCGACDLPVHRWHGDVSSSRKNKALEEPDGILLITPESVEALFLRRPSVFHQALQNTAYLVVDEVHAFIGTPRGKQLQSLLHRIEGAIGGWTPRVALSATIGDHEMTAEFLRPKSGSEVEVIDPVGDRQEIRLLVKGYENKNNGNNEENGEDPSGTVVDIAEHIFTTIRGQDNLVFANRRMDVELYTDLLKRISEDRGVPNEFAAHHGSLSKEIREESERLLKNSKAPATVICTSTLELGIDIGWMDSIGQVGSPPSVSSLRQRLGRSGRGDNPAVLRAYIQEPEISDSTPLEDTLRPELVQTIAMVNLLLEKWYEPPNLDALELSTLIQQLLSLIAEHGGIKTKTAYRLLCQTGPFDKITVPQFKSLLRGLADEELLNQAGDGDLIMGLTGEKLTRHYDFYAAFWSPDEYRLVANEKTIGTLPITSPLVEGKLLIFGGQRWEVESVDQKKQIAFLQSAPGGKVPKFGGEGALVHSRIREEMFTTYTSTEVPSYLDAKGVDLLEEGRVHFERLDLQDANLIRQGDHTVLFVWAGDRVVNTTHILLSEKGYKASKSGMTLQVRDCLPSELFNVLCEIATTQPPEPSKLAATVENKIIDKHDRYLPEELLNSNYASKRLDIEGALDEITTIVDES</sequence>
<dbReference type="Gene3D" id="3.40.50.300">
    <property type="entry name" value="P-loop containing nucleotide triphosphate hydrolases"/>
    <property type="match status" value="2"/>
</dbReference>
<evidence type="ECO:0000256" key="1">
    <source>
        <dbReference type="ARBA" id="ARBA00022741"/>
    </source>
</evidence>
<dbReference type="SUPFAM" id="SSF52540">
    <property type="entry name" value="P-loop containing nucleoside triphosphate hydrolases"/>
    <property type="match status" value="2"/>
</dbReference>
<dbReference type="GO" id="GO:0005524">
    <property type="term" value="F:ATP binding"/>
    <property type="evidence" value="ECO:0007669"/>
    <property type="project" value="UniProtKB-KW"/>
</dbReference>
<evidence type="ECO:0000313" key="5">
    <source>
        <dbReference type="EMBL" id="MFD1569375.1"/>
    </source>
</evidence>
<evidence type="ECO:0000259" key="3">
    <source>
        <dbReference type="PROSITE" id="PS51192"/>
    </source>
</evidence>
<dbReference type="InterPro" id="IPR027417">
    <property type="entry name" value="P-loop_NTPase"/>
</dbReference>
<dbReference type="Pfam" id="PF00270">
    <property type="entry name" value="DEAD"/>
    <property type="match status" value="1"/>
</dbReference>
<dbReference type="InterPro" id="IPR014001">
    <property type="entry name" value="Helicase_ATP-bd"/>
</dbReference>
<dbReference type="PANTHER" id="PTHR47962:SF5">
    <property type="entry name" value="ATP-DEPENDENT HELICASE LHR-RELATED"/>
    <property type="match status" value="1"/>
</dbReference>
<dbReference type="Pfam" id="PF00271">
    <property type="entry name" value="Helicase_C"/>
    <property type="match status" value="1"/>
</dbReference>
<dbReference type="InterPro" id="IPR011545">
    <property type="entry name" value="DEAD/DEAH_box_helicase_dom"/>
</dbReference>
<dbReference type="InterPro" id="IPR001650">
    <property type="entry name" value="Helicase_C-like"/>
</dbReference>
<keyword evidence="2" id="KW-0067">ATP-binding</keyword>
<keyword evidence="5" id="KW-0378">Hydrolase</keyword>
<dbReference type="AlphaFoldDB" id="A0ABD6BXF6"/>
<reference evidence="5 6" key="1">
    <citation type="journal article" date="2019" name="Int. J. Syst. Evol. Microbiol.">
        <title>The Global Catalogue of Microorganisms (GCM) 10K type strain sequencing project: providing services to taxonomists for standard genome sequencing and annotation.</title>
        <authorList>
            <consortium name="The Broad Institute Genomics Platform"/>
            <consortium name="The Broad Institute Genome Sequencing Center for Infectious Disease"/>
            <person name="Wu L."/>
            <person name="Ma J."/>
        </authorList>
    </citation>
    <scope>NUCLEOTIDE SEQUENCE [LARGE SCALE GENOMIC DNA]</scope>
    <source>
        <strain evidence="5 6">CGMCC 1.12689</strain>
    </source>
</reference>
<dbReference type="PANTHER" id="PTHR47962">
    <property type="entry name" value="ATP-DEPENDENT HELICASE LHR-RELATED-RELATED"/>
    <property type="match status" value="1"/>
</dbReference>
<dbReference type="GO" id="GO:0004386">
    <property type="term" value="F:helicase activity"/>
    <property type="evidence" value="ECO:0007669"/>
    <property type="project" value="UniProtKB-KW"/>
</dbReference>
<feature type="domain" description="Helicase C-terminal" evidence="4">
    <location>
        <begin position="274"/>
        <end position="441"/>
    </location>
</feature>